<feature type="domain" description="YCII-related" evidence="1">
    <location>
        <begin position="16"/>
        <end position="85"/>
    </location>
</feature>
<protein>
    <submittedName>
        <fullName evidence="2">YciI family protein</fullName>
    </submittedName>
</protein>
<keyword evidence="3" id="KW-1185">Reference proteome</keyword>
<evidence type="ECO:0000313" key="3">
    <source>
        <dbReference type="Proteomes" id="UP001597097"/>
    </source>
</evidence>
<dbReference type="PANTHER" id="PTHR33606:SF3">
    <property type="entry name" value="PROTEIN YCII"/>
    <property type="match status" value="1"/>
</dbReference>
<evidence type="ECO:0000313" key="2">
    <source>
        <dbReference type="EMBL" id="MFD1535921.1"/>
    </source>
</evidence>
<dbReference type="Proteomes" id="UP001597097">
    <property type="component" value="Unassembled WGS sequence"/>
</dbReference>
<dbReference type="RefSeq" id="WP_219532810.1">
    <property type="nucleotide sequence ID" value="NZ_JAHKRM010000015.1"/>
</dbReference>
<accession>A0ABW4G112</accession>
<comment type="caution">
    <text evidence="2">The sequence shown here is derived from an EMBL/GenBank/DDBJ whole genome shotgun (WGS) entry which is preliminary data.</text>
</comment>
<dbReference type="Pfam" id="PF03795">
    <property type="entry name" value="YCII"/>
    <property type="match status" value="1"/>
</dbReference>
<dbReference type="InterPro" id="IPR051807">
    <property type="entry name" value="Sec-metab_biosynth-assoc"/>
</dbReference>
<proteinExistence type="predicted"/>
<evidence type="ECO:0000259" key="1">
    <source>
        <dbReference type="Pfam" id="PF03795"/>
    </source>
</evidence>
<dbReference type="EMBL" id="JBHUCM010000004">
    <property type="protein sequence ID" value="MFD1535921.1"/>
    <property type="molecule type" value="Genomic_DNA"/>
</dbReference>
<sequence length="88" mass="9972">MARYVVQLAFDGDLGRLAARPAHREHLRVLRDEGRLVMAGPWADDSGALHVYEVADEEELREILRRDPYAAVNGGCEVVLLKEWTPIF</sequence>
<dbReference type="InterPro" id="IPR005545">
    <property type="entry name" value="YCII"/>
</dbReference>
<name>A0ABW4G112_9ACTN</name>
<gene>
    <name evidence="2" type="ORF">ACFSJ0_02680</name>
</gene>
<organism evidence="2 3">
    <name type="scientific">Nonomuraea guangzhouensis</name>
    <dbReference type="NCBI Taxonomy" id="1291555"/>
    <lineage>
        <taxon>Bacteria</taxon>
        <taxon>Bacillati</taxon>
        <taxon>Actinomycetota</taxon>
        <taxon>Actinomycetes</taxon>
        <taxon>Streptosporangiales</taxon>
        <taxon>Streptosporangiaceae</taxon>
        <taxon>Nonomuraea</taxon>
    </lineage>
</organism>
<dbReference type="PANTHER" id="PTHR33606">
    <property type="entry name" value="PROTEIN YCII"/>
    <property type="match status" value="1"/>
</dbReference>
<reference evidence="3" key="1">
    <citation type="journal article" date="2019" name="Int. J. Syst. Evol. Microbiol.">
        <title>The Global Catalogue of Microorganisms (GCM) 10K type strain sequencing project: providing services to taxonomists for standard genome sequencing and annotation.</title>
        <authorList>
            <consortium name="The Broad Institute Genomics Platform"/>
            <consortium name="The Broad Institute Genome Sequencing Center for Infectious Disease"/>
            <person name="Wu L."/>
            <person name="Ma J."/>
        </authorList>
    </citation>
    <scope>NUCLEOTIDE SEQUENCE [LARGE SCALE GENOMIC DNA]</scope>
    <source>
        <strain evidence="3">CGMCC 1.15399</strain>
    </source>
</reference>